<dbReference type="InterPro" id="IPR003603">
    <property type="entry name" value="U2A'_phosphoprotein32A_C"/>
</dbReference>
<dbReference type="GO" id="GO:0036064">
    <property type="term" value="C:ciliary basal body"/>
    <property type="evidence" value="ECO:0007669"/>
    <property type="project" value="UniProtKB-ARBA"/>
</dbReference>
<gene>
    <name evidence="4" type="ORF">CAUJ_LOCUS15535</name>
</gene>
<comment type="caution">
    <text evidence="4">The sequence shown here is derived from an EMBL/GenBank/DDBJ whole genome shotgun (WGS) entry which is preliminary data.</text>
</comment>
<dbReference type="InterPro" id="IPR001611">
    <property type="entry name" value="Leu-rich_rpt"/>
</dbReference>
<dbReference type="Gene3D" id="3.80.10.10">
    <property type="entry name" value="Ribonuclease Inhibitor"/>
    <property type="match status" value="1"/>
</dbReference>
<feature type="domain" description="U2A'/phosphoprotein 32 family A C-terminal" evidence="3">
    <location>
        <begin position="102"/>
        <end position="120"/>
    </location>
</feature>
<evidence type="ECO:0000313" key="4">
    <source>
        <dbReference type="EMBL" id="CAD6199634.1"/>
    </source>
</evidence>
<sequence>MVKLTETTVYIRTKTSVENVKKLNLWGCNIDDIAVCEKMTSLEVLSLSVNNVESLEPLKNCKKLKELYLRKNKIESLEELHHLKGLTNLRTLWIDDNPCTQNEDYRCKVVQLLPQLTKLDDKVITTADQVENLDESVPECDMVASFHSVRSSRRSSSHSNSNDLMTRSLYREPLMGRSVVETVVQPQLPHFGDTSDEDRPTTPVAMSLEMSPSILLSNPRHNIMSQSVYGALAEEPLGADDEWTTDFSVEDDYRPASMDGIANRMYTSMHESLMVTPERRPQDMRQNKITSAVSVLLDELDQEGLRQVVEEAQRRMKKQR</sequence>
<keyword evidence="2" id="KW-0677">Repeat</keyword>
<dbReference type="SMART" id="SM00365">
    <property type="entry name" value="LRR_SD22"/>
    <property type="match status" value="3"/>
</dbReference>
<dbReference type="GO" id="GO:0097733">
    <property type="term" value="C:photoreceptor cell cilium"/>
    <property type="evidence" value="ECO:0007669"/>
    <property type="project" value="UniProtKB-ARBA"/>
</dbReference>
<dbReference type="AlphaFoldDB" id="A0A8S1HT31"/>
<dbReference type="SMART" id="SM00446">
    <property type="entry name" value="LRRcap"/>
    <property type="match status" value="1"/>
</dbReference>
<dbReference type="EMBL" id="CAJGYM010000189">
    <property type="protein sequence ID" value="CAD6199634.1"/>
    <property type="molecule type" value="Genomic_DNA"/>
</dbReference>
<dbReference type="FunFam" id="3.80.10.10:FF:000094">
    <property type="entry name" value="protein C21orf2 isoform X1"/>
    <property type="match status" value="1"/>
</dbReference>
<dbReference type="PROSITE" id="PS51450">
    <property type="entry name" value="LRR"/>
    <property type="match status" value="2"/>
</dbReference>
<name>A0A8S1HT31_9PELO</name>
<dbReference type="SUPFAM" id="SSF52058">
    <property type="entry name" value="L domain-like"/>
    <property type="match status" value="1"/>
</dbReference>
<dbReference type="InterPro" id="IPR032675">
    <property type="entry name" value="LRR_dom_sf"/>
</dbReference>
<dbReference type="OrthoDB" id="1517790at2759"/>
<evidence type="ECO:0000313" key="5">
    <source>
        <dbReference type="Proteomes" id="UP000835052"/>
    </source>
</evidence>
<keyword evidence="5" id="KW-1185">Reference proteome</keyword>
<evidence type="ECO:0000256" key="1">
    <source>
        <dbReference type="ARBA" id="ARBA00022614"/>
    </source>
</evidence>
<protein>
    <recommendedName>
        <fullName evidence="3">U2A'/phosphoprotein 32 family A C-terminal domain-containing protein</fullName>
    </recommendedName>
</protein>
<dbReference type="Pfam" id="PF14580">
    <property type="entry name" value="LRR_9"/>
    <property type="match status" value="1"/>
</dbReference>
<dbReference type="PANTHER" id="PTHR18849">
    <property type="entry name" value="LEUCINE RICH REPEAT PROTEIN"/>
    <property type="match status" value="1"/>
</dbReference>
<reference evidence="4" key="1">
    <citation type="submission" date="2020-10" db="EMBL/GenBank/DDBJ databases">
        <authorList>
            <person name="Kikuchi T."/>
        </authorList>
    </citation>
    <scope>NUCLEOTIDE SEQUENCE</scope>
    <source>
        <strain evidence="4">NKZ352</strain>
    </source>
</reference>
<keyword evidence="1" id="KW-0433">Leucine-rich repeat</keyword>
<organism evidence="4 5">
    <name type="scientific">Caenorhabditis auriculariae</name>
    <dbReference type="NCBI Taxonomy" id="2777116"/>
    <lineage>
        <taxon>Eukaryota</taxon>
        <taxon>Metazoa</taxon>
        <taxon>Ecdysozoa</taxon>
        <taxon>Nematoda</taxon>
        <taxon>Chromadorea</taxon>
        <taxon>Rhabditida</taxon>
        <taxon>Rhabditina</taxon>
        <taxon>Rhabditomorpha</taxon>
        <taxon>Rhabditoidea</taxon>
        <taxon>Rhabditidae</taxon>
        <taxon>Peloderinae</taxon>
        <taxon>Caenorhabditis</taxon>
    </lineage>
</organism>
<dbReference type="GO" id="GO:0007010">
    <property type="term" value="P:cytoskeleton organization"/>
    <property type="evidence" value="ECO:0007669"/>
    <property type="project" value="TreeGrafter"/>
</dbReference>
<evidence type="ECO:0000259" key="3">
    <source>
        <dbReference type="SMART" id="SM00446"/>
    </source>
</evidence>
<dbReference type="PANTHER" id="PTHR18849:SF0">
    <property type="entry name" value="CILIA- AND FLAGELLA-ASSOCIATED PROTEIN 410-RELATED"/>
    <property type="match status" value="1"/>
</dbReference>
<evidence type="ECO:0000256" key="2">
    <source>
        <dbReference type="ARBA" id="ARBA00022737"/>
    </source>
</evidence>
<accession>A0A8S1HT31</accession>
<dbReference type="Proteomes" id="UP000835052">
    <property type="component" value="Unassembled WGS sequence"/>
</dbReference>
<proteinExistence type="predicted"/>